<organism evidence="2">
    <name type="scientific">Rhodosorus marinus</name>
    <dbReference type="NCBI Taxonomy" id="101924"/>
    <lineage>
        <taxon>Eukaryota</taxon>
        <taxon>Rhodophyta</taxon>
        <taxon>Stylonematophyceae</taxon>
        <taxon>Stylonematales</taxon>
        <taxon>Stylonemataceae</taxon>
        <taxon>Rhodosorus</taxon>
    </lineage>
</organism>
<feature type="transmembrane region" description="Helical" evidence="1">
    <location>
        <begin position="73"/>
        <end position="95"/>
    </location>
</feature>
<dbReference type="InterPro" id="IPR013879">
    <property type="entry name" value="DUF1761"/>
</dbReference>
<reference evidence="2" key="1">
    <citation type="submission" date="2021-01" db="EMBL/GenBank/DDBJ databases">
        <authorList>
            <person name="Corre E."/>
            <person name="Pelletier E."/>
            <person name="Niang G."/>
            <person name="Scheremetjew M."/>
            <person name="Finn R."/>
            <person name="Kale V."/>
            <person name="Holt S."/>
            <person name="Cochrane G."/>
            <person name="Meng A."/>
            <person name="Brown T."/>
            <person name="Cohen L."/>
        </authorList>
    </citation>
    <scope>NUCLEOTIDE SEQUENCE</scope>
    <source>
        <strain evidence="2">UTEX LB 2760</strain>
    </source>
</reference>
<feature type="transmembrane region" description="Helical" evidence="1">
    <location>
        <begin position="107"/>
        <end position="127"/>
    </location>
</feature>
<proteinExistence type="predicted"/>
<feature type="transmembrane region" description="Helical" evidence="1">
    <location>
        <begin position="47"/>
        <end position="66"/>
    </location>
</feature>
<dbReference type="Pfam" id="PF08570">
    <property type="entry name" value="DUF1761"/>
    <property type="match status" value="1"/>
</dbReference>
<evidence type="ECO:0000256" key="1">
    <source>
        <dbReference type="SAM" id="Phobius"/>
    </source>
</evidence>
<gene>
    <name evidence="2" type="ORF">RMAR0315_LOCUS6248</name>
</gene>
<keyword evidence="1" id="KW-0812">Transmembrane</keyword>
<keyword evidence="1" id="KW-0472">Membrane</keyword>
<evidence type="ECO:0008006" key="3">
    <source>
        <dbReference type="Google" id="ProtNLM"/>
    </source>
</evidence>
<name>A0A7S0BK93_9RHOD</name>
<dbReference type="EMBL" id="HBEK01011401">
    <property type="protein sequence ID" value="CAD8396261.1"/>
    <property type="molecule type" value="Transcribed_RNA"/>
</dbReference>
<protein>
    <recommendedName>
        <fullName evidence="3">DUF1761 domain-containing protein</fullName>
    </recommendedName>
</protein>
<dbReference type="AlphaFoldDB" id="A0A7S0BK93"/>
<evidence type="ECO:0000313" key="2">
    <source>
        <dbReference type="EMBL" id="CAD8396261.1"/>
    </source>
</evidence>
<sequence>MHPLAIVGGVVLQMALGSIWYGPVMFKDAFALNAFGTTEDLKPSPSAMASIVVGPLISTPIFLFVMDVANAHTALLGLGWGILFGLMLFSTQLMHGLFEKRPIALQLIHQGFHAVGFALLGVLYGALS</sequence>
<accession>A0A7S0BK93</accession>
<keyword evidence="1" id="KW-1133">Transmembrane helix</keyword>